<dbReference type="CDD" id="cd19958">
    <property type="entry name" value="pyocin_knob"/>
    <property type="match status" value="1"/>
</dbReference>
<reference evidence="1 2" key="1">
    <citation type="submission" date="2024-03" db="EMBL/GenBank/DDBJ databases">
        <title>Human intestinal bacterial collection.</title>
        <authorList>
            <person name="Pauvert C."/>
            <person name="Hitch T.C.A."/>
            <person name="Clavel T."/>
        </authorList>
    </citation>
    <scope>NUCLEOTIDE SEQUENCE [LARGE SCALE GENOMIC DNA]</scope>
    <source>
        <strain evidence="1 2">CLA-SR-H025</strain>
    </source>
</reference>
<dbReference type="Proteomes" id="UP001447979">
    <property type="component" value="Unassembled WGS sequence"/>
</dbReference>
<dbReference type="EMBL" id="JBBMFO010000001">
    <property type="protein sequence ID" value="MEQ2400162.1"/>
    <property type="molecule type" value="Genomic_DNA"/>
</dbReference>
<evidence type="ECO:0000313" key="2">
    <source>
        <dbReference type="Proteomes" id="UP001447979"/>
    </source>
</evidence>
<keyword evidence="2" id="KW-1185">Reference proteome</keyword>
<evidence type="ECO:0008006" key="3">
    <source>
        <dbReference type="Google" id="ProtNLM"/>
    </source>
</evidence>
<name>A0ABV1CBF5_9FIRM</name>
<proteinExistence type="predicted"/>
<protein>
    <recommendedName>
        <fullName evidence="3">Phage-Barnase-EndoU-ColicinE5/D-RelE like nuclease 3 domain-containing protein</fullName>
    </recommendedName>
</protein>
<comment type="caution">
    <text evidence="1">The sequence shown here is derived from an EMBL/GenBank/DDBJ whole genome shotgun (WGS) entry which is preliminary data.</text>
</comment>
<dbReference type="RefSeq" id="WP_349169837.1">
    <property type="nucleotide sequence ID" value="NZ_JBBMFO010000001.1"/>
</dbReference>
<gene>
    <name evidence="1" type="ORF">WMO19_00935</name>
</gene>
<accession>A0ABV1CBF5</accession>
<organism evidence="1 2">
    <name type="scientific">Peptoniphilus hominis</name>
    <name type="common">ex Hitch et al. 2025</name>
    <dbReference type="NCBI Taxonomy" id="3133174"/>
    <lineage>
        <taxon>Bacteria</taxon>
        <taxon>Bacillati</taxon>
        <taxon>Bacillota</taxon>
        <taxon>Tissierellia</taxon>
        <taxon>Tissierellales</taxon>
        <taxon>Peptoniphilaceae</taxon>
        <taxon>Peptoniphilus</taxon>
    </lineage>
</organism>
<evidence type="ECO:0000313" key="1">
    <source>
        <dbReference type="EMBL" id="MEQ2400162.1"/>
    </source>
</evidence>
<sequence length="602" mass="67706">MTNKINDINQVFKGKKLLAYDETTGNFAIVSPHIFTSTVFTEEGVPLDEYLSFKPQEVIDKLDEILKGAPKEYDTFREIAAELNTNKDSIVEILRAISNRVKMPEKGEVGQVLKLNSDGQVVFDEDKDTVYIHPESHKASMIETDTSRRFVSETEKETWNSKLDSDSNLDSNSITLNNQKKLLKDILTQLIKNTDDLEGLIGVANGLATLDGNKKVPVSQLPDEALKDTTYDLSSFLTAKDLEAYKKADGTTVAELKAEGRVDANRIREEWFFAYYDSSNTPDRQKGWYINTVNFGNYIFQIAYDAASRNAIYFRVGADYQNTKKHVWSPWQPILTGQYLEKLASKKDLEAKESTIHKGEVNGYAALDSTGKVPEAQLPEKVLKVYDLTPYAKSEDIKKTYATKQEVSAGKLDYTAENAENKGKANGYASLGGDGKVPADQLPSYVDDVLEYANKSKFPSTGEKGKIYVDLSTENIYRWSGTTYTEISPSLITQADIQKLQGIEAGAQKNNVTQEMISKWNNKWDSAYGKDISRGKTRGYNTLSVWADLSKSQDLEDWIGDLCKRTLELRRKINEKPDVIEMTLTDYNNLTTKKPNTIYAID</sequence>